<accession>A0A2T1AJ89</accession>
<organism evidence="1 2">
    <name type="scientific">Tritonibacter scottomollicae</name>
    <name type="common">Epibacterium scottomollicae</name>
    <dbReference type="NCBI Taxonomy" id="483013"/>
    <lineage>
        <taxon>Bacteria</taxon>
        <taxon>Pseudomonadati</taxon>
        <taxon>Pseudomonadota</taxon>
        <taxon>Alphaproteobacteria</taxon>
        <taxon>Rhodobacterales</taxon>
        <taxon>Paracoccaceae</taxon>
        <taxon>Tritonibacter</taxon>
    </lineage>
</organism>
<name>A0A2T1AJ89_TRISK</name>
<comment type="caution">
    <text evidence="1">The sequence shown here is derived from an EMBL/GenBank/DDBJ whole genome shotgun (WGS) entry which is preliminary data.</text>
</comment>
<gene>
    <name evidence="1" type="ORF">CLV89_104216</name>
</gene>
<protein>
    <submittedName>
        <fullName evidence="1">Uncharacterized protein</fullName>
    </submittedName>
</protein>
<dbReference type="AlphaFoldDB" id="A0A2T1AJ89"/>
<proteinExistence type="predicted"/>
<evidence type="ECO:0000313" key="2">
    <source>
        <dbReference type="Proteomes" id="UP000237718"/>
    </source>
</evidence>
<evidence type="ECO:0000313" key="1">
    <source>
        <dbReference type="EMBL" id="PRZ48388.1"/>
    </source>
</evidence>
<dbReference type="EMBL" id="PVUF01000004">
    <property type="protein sequence ID" value="PRZ48388.1"/>
    <property type="molecule type" value="Genomic_DNA"/>
</dbReference>
<reference evidence="1 2" key="1">
    <citation type="submission" date="2018-03" db="EMBL/GenBank/DDBJ databases">
        <title>Genomic Encyclopedia of Archaeal and Bacterial Type Strains, Phase II (KMG-II): from individual species to whole genera.</title>
        <authorList>
            <person name="Goeker M."/>
        </authorList>
    </citation>
    <scope>NUCLEOTIDE SEQUENCE [LARGE SCALE GENOMIC DNA]</scope>
    <source>
        <strain evidence="1 2">DSM 25328</strain>
    </source>
</reference>
<dbReference type="Proteomes" id="UP000237718">
    <property type="component" value="Unassembled WGS sequence"/>
</dbReference>
<sequence>MEQAAEVSVVLLRFVRSGHDHATLRINFS</sequence>